<evidence type="ECO:0000313" key="3">
    <source>
        <dbReference type="Proteomes" id="UP001405405"/>
    </source>
</evidence>
<accession>A0ABV0CKN3</accession>
<keyword evidence="3" id="KW-1185">Reference proteome</keyword>
<comment type="caution">
    <text evidence="2">The sequence shown here is derived from an EMBL/GenBank/DDBJ whole genome shotgun (WGS) entry which is preliminary data.</text>
</comment>
<organism evidence="2 3">
    <name type="scientific">Chromobacterium indicum</name>
    <dbReference type="NCBI Taxonomy" id="3110228"/>
    <lineage>
        <taxon>Bacteria</taxon>
        <taxon>Pseudomonadati</taxon>
        <taxon>Pseudomonadota</taxon>
        <taxon>Betaproteobacteria</taxon>
        <taxon>Neisseriales</taxon>
        <taxon>Chromobacteriaceae</taxon>
        <taxon>Chromobacterium</taxon>
    </lineage>
</organism>
<keyword evidence="1" id="KW-0812">Transmembrane</keyword>
<feature type="transmembrane region" description="Helical" evidence="1">
    <location>
        <begin position="32"/>
        <end position="52"/>
    </location>
</feature>
<evidence type="ECO:0000313" key="2">
    <source>
        <dbReference type="EMBL" id="MEN7431722.1"/>
    </source>
</evidence>
<dbReference type="Proteomes" id="UP001405405">
    <property type="component" value="Unassembled WGS sequence"/>
</dbReference>
<keyword evidence="1" id="KW-1133">Transmembrane helix</keyword>
<feature type="transmembrane region" description="Helical" evidence="1">
    <location>
        <begin position="7"/>
        <end position="26"/>
    </location>
</feature>
<protein>
    <submittedName>
        <fullName evidence="2">Uncharacterized protein</fullName>
    </submittedName>
</protein>
<reference evidence="2 3" key="1">
    <citation type="submission" date="2023-12" db="EMBL/GenBank/DDBJ databases">
        <title>Chromobacterium sp. strain TRC.1.1.SA producing antimicrobial pigment.</title>
        <authorList>
            <person name="Verma N."/>
            <person name="Choksket S."/>
            <person name="Pinnaka A.K."/>
            <person name="Korpole S."/>
        </authorList>
    </citation>
    <scope>NUCLEOTIDE SEQUENCE [LARGE SCALE GENOMIC DNA]</scope>
    <source>
        <strain evidence="2 3">TRC1.1.SA</strain>
    </source>
</reference>
<gene>
    <name evidence="2" type="ORF">VA599_13260</name>
</gene>
<sequence length="63" mass="6889">MMGIVKILSYIFGGLVAAILFSQTHLVVRDVYTALMFGILVYGVANLISGLVEKMKKSKAQLK</sequence>
<name>A0ABV0CKN3_9NEIS</name>
<evidence type="ECO:0000256" key="1">
    <source>
        <dbReference type="SAM" id="Phobius"/>
    </source>
</evidence>
<keyword evidence="1" id="KW-0472">Membrane</keyword>
<proteinExistence type="predicted"/>
<dbReference type="EMBL" id="JAYFSJ010000009">
    <property type="protein sequence ID" value="MEN7431722.1"/>
    <property type="molecule type" value="Genomic_DNA"/>
</dbReference>